<dbReference type="InterPro" id="IPR020103">
    <property type="entry name" value="PsdUridine_synth_cat_dom_sf"/>
</dbReference>
<dbReference type="GO" id="GO:0003723">
    <property type="term" value="F:RNA binding"/>
    <property type="evidence" value="ECO:0007669"/>
    <property type="project" value="InterPro"/>
</dbReference>
<evidence type="ECO:0000256" key="1">
    <source>
        <dbReference type="ARBA" id="ARBA00010876"/>
    </source>
</evidence>
<reference evidence="3" key="1">
    <citation type="submission" date="2021-01" db="EMBL/GenBank/DDBJ databases">
        <title>Metabolic potential, ecology and presence of endohyphal bacteria is reflected in genomic diversity of Mucoromycotina.</title>
        <authorList>
            <person name="Muszewska A."/>
            <person name="Okrasinska A."/>
            <person name="Steczkiewicz K."/>
            <person name="Drgas O."/>
            <person name="Orlowska M."/>
            <person name="Perlinska-Lenart U."/>
            <person name="Aleksandrzak-Piekarczyk T."/>
            <person name="Szatraj K."/>
            <person name="Zielenkiewicz U."/>
            <person name="Pilsyk S."/>
            <person name="Malc E."/>
            <person name="Mieczkowski P."/>
            <person name="Kruszewska J.S."/>
            <person name="Biernat P."/>
            <person name="Pawlowska J."/>
        </authorList>
    </citation>
    <scope>NUCLEOTIDE SEQUENCE</scope>
    <source>
        <strain evidence="3">WA0000018081</strain>
    </source>
</reference>
<dbReference type="Pfam" id="PF00849">
    <property type="entry name" value="PseudoU_synth_2"/>
    <property type="match status" value="1"/>
</dbReference>
<dbReference type="PANTHER" id="PTHR21600:SF87">
    <property type="entry name" value="RNA PSEUDOURIDYLATE SYNTHASE DOMAIN-CONTAINING PROTEIN 1"/>
    <property type="match status" value="1"/>
</dbReference>
<feature type="domain" description="Pseudouridine synthase RsuA/RluA-like" evidence="2">
    <location>
        <begin position="17"/>
        <end position="177"/>
    </location>
</feature>
<dbReference type="OrthoDB" id="428658at2759"/>
<dbReference type="Proteomes" id="UP000613177">
    <property type="component" value="Unassembled WGS sequence"/>
</dbReference>
<keyword evidence="4" id="KW-1185">Reference proteome</keyword>
<dbReference type="AlphaFoldDB" id="A0A8H7SG24"/>
<dbReference type="InterPro" id="IPR006145">
    <property type="entry name" value="PsdUridine_synth_RsuA/RluA"/>
</dbReference>
<organism evidence="3 4">
    <name type="scientific">Thamnidium elegans</name>
    <dbReference type="NCBI Taxonomy" id="101142"/>
    <lineage>
        <taxon>Eukaryota</taxon>
        <taxon>Fungi</taxon>
        <taxon>Fungi incertae sedis</taxon>
        <taxon>Mucoromycota</taxon>
        <taxon>Mucoromycotina</taxon>
        <taxon>Mucoromycetes</taxon>
        <taxon>Mucorales</taxon>
        <taxon>Mucorineae</taxon>
        <taxon>Mucoraceae</taxon>
        <taxon>Thamnidium</taxon>
    </lineage>
</organism>
<dbReference type="EMBL" id="JAEPRE010000323">
    <property type="protein sequence ID" value="KAG2229015.1"/>
    <property type="molecule type" value="Genomic_DNA"/>
</dbReference>
<evidence type="ECO:0000313" key="3">
    <source>
        <dbReference type="EMBL" id="KAG2229015.1"/>
    </source>
</evidence>
<name>A0A8H7SG24_9FUNG</name>
<dbReference type="CDD" id="cd02869">
    <property type="entry name" value="PseudoU_synth_RluA_like"/>
    <property type="match status" value="1"/>
</dbReference>
<comment type="caution">
    <text evidence="3">The sequence shown here is derived from an EMBL/GenBank/DDBJ whole genome shotgun (WGS) entry which is preliminary data.</text>
</comment>
<gene>
    <name evidence="3" type="ORF">INT48_003298</name>
</gene>
<dbReference type="PANTHER" id="PTHR21600">
    <property type="entry name" value="MITOCHONDRIAL RNA PSEUDOURIDINE SYNTHASE"/>
    <property type="match status" value="1"/>
</dbReference>
<dbReference type="Gene3D" id="3.30.2350.10">
    <property type="entry name" value="Pseudouridine synthase"/>
    <property type="match status" value="1"/>
</dbReference>
<dbReference type="GO" id="GO:0009982">
    <property type="term" value="F:pseudouridine synthase activity"/>
    <property type="evidence" value="ECO:0007669"/>
    <property type="project" value="InterPro"/>
</dbReference>
<sequence length="229" mass="26654">MDRLNQPIPVIYRDEDWFIVNKPYDCRIQDYPNTTDTSVQTILKDQFPDIPKFRNVHQLDYATSGIFVLALNKKAAAAASKLFRERTVKKTYLALVNGHLKDDEYFVDQPIDDDPDHEFRMAIISSGKPAQTIVKVVRRGYYHYKEEKTGIEKTIPVTQVNLSPISGRRHQLRLHLKYLGHPIVGDFNYEEVYTDTYRMMLHAYQIILPLPGRDELKVIADDPFIDLVK</sequence>
<dbReference type="GO" id="GO:0000455">
    <property type="term" value="P:enzyme-directed rRNA pseudouridine synthesis"/>
    <property type="evidence" value="ECO:0007669"/>
    <property type="project" value="TreeGrafter"/>
</dbReference>
<protein>
    <recommendedName>
        <fullName evidence="2">Pseudouridine synthase RsuA/RluA-like domain-containing protein</fullName>
    </recommendedName>
</protein>
<proteinExistence type="inferred from homology"/>
<evidence type="ECO:0000259" key="2">
    <source>
        <dbReference type="Pfam" id="PF00849"/>
    </source>
</evidence>
<accession>A0A8H7SG24</accession>
<comment type="similarity">
    <text evidence="1">Belongs to the pseudouridine synthase RluA family.</text>
</comment>
<dbReference type="SUPFAM" id="SSF55120">
    <property type="entry name" value="Pseudouridine synthase"/>
    <property type="match status" value="1"/>
</dbReference>
<evidence type="ECO:0000313" key="4">
    <source>
        <dbReference type="Proteomes" id="UP000613177"/>
    </source>
</evidence>
<dbReference type="InterPro" id="IPR050188">
    <property type="entry name" value="RluA_PseudoU_synthase"/>
</dbReference>